<accession>A0A934N5C1</accession>
<dbReference type="Pfam" id="PF13729">
    <property type="entry name" value="TraF_2"/>
    <property type="match status" value="1"/>
</dbReference>
<dbReference type="RefSeq" id="WP_199467051.1">
    <property type="nucleotide sequence ID" value="NZ_JAEMNX010000002.1"/>
</dbReference>
<dbReference type="AlphaFoldDB" id="A0A934N5C1"/>
<evidence type="ECO:0000313" key="2">
    <source>
        <dbReference type="Proteomes" id="UP000628710"/>
    </source>
</evidence>
<comment type="caution">
    <text evidence="1">The sequence shown here is derived from an EMBL/GenBank/DDBJ whole genome shotgun (WGS) entry which is preliminary data.</text>
</comment>
<protein>
    <submittedName>
        <fullName evidence="1">Conjugal transfer protein TraF</fullName>
    </submittedName>
</protein>
<gene>
    <name evidence="1" type="ORF">I8J31_04270</name>
</gene>
<dbReference type="InterPro" id="IPR032811">
    <property type="entry name" value="Put_conjugal_transfer"/>
</dbReference>
<organism evidence="1 2">
    <name type="scientific">Marinomonas transparens</name>
    <dbReference type="NCBI Taxonomy" id="2795388"/>
    <lineage>
        <taxon>Bacteria</taxon>
        <taxon>Pseudomonadati</taxon>
        <taxon>Pseudomonadota</taxon>
        <taxon>Gammaproteobacteria</taxon>
        <taxon>Oceanospirillales</taxon>
        <taxon>Oceanospirillaceae</taxon>
        <taxon>Marinomonas</taxon>
    </lineage>
</organism>
<sequence length="453" mass="48489">MAILGSHALASLPIYQPIGASTALGGYANRQAFMTSLANPAAPYMMTNIESARVGFLGPLSLGYETGDIKNLDDKIDELEGILELDYSASYNNLSATDLASLGLTLNSTDAEISAALIQADADVAAAINQANGIITEIGKTAYVKLSGSVQAPFMPIIYKTSNRGAFTLDASASFVGRVGILSDDISATVSGSDVELVSDTSVYVKRATDYRFGLGYSQALGRPISGALILGGRLNFHKMALGQKLSVLTDEENDADDGFGDFLFERENVESGISLDLGAIWTAPNYQLGASLANVNEPEFDFAELGNCSGLSGSELTSCNAAVRLSNGGKLDLKETYKMRAQLTLDAAVMTTDQNWSLAVSYDANHIADPVGDEYQWEVISLSYFNDDLLLPGIRVGYRRNHVGSKLRYITAGATLFRRLELDLAYGLDKFTHDGSSLPRSLYFSVGYSFGF</sequence>
<reference evidence="1" key="1">
    <citation type="submission" date="2020-12" db="EMBL/GenBank/DDBJ databases">
        <title>Marinomonas arctica sp. nov., a psychrotolerant bacterium isolated from the Arctic.</title>
        <authorList>
            <person name="Zhang Y."/>
        </authorList>
    </citation>
    <scope>NUCLEOTIDE SEQUENCE</scope>
    <source>
        <strain evidence="1">C1424</strain>
    </source>
</reference>
<keyword evidence="2" id="KW-1185">Reference proteome</keyword>
<dbReference type="Proteomes" id="UP000628710">
    <property type="component" value="Unassembled WGS sequence"/>
</dbReference>
<proteinExistence type="predicted"/>
<name>A0A934N5C1_9GAMM</name>
<dbReference type="EMBL" id="JAEMNX010000002">
    <property type="protein sequence ID" value="MBJ7536891.1"/>
    <property type="molecule type" value="Genomic_DNA"/>
</dbReference>
<evidence type="ECO:0000313" key="1">
    <source>
        <dbReference type="EMBL" id="MBJ7536891.1"/>
    </source>
</evidence>